<accession>A0ABW4AV90</accession>
<keyword evidence="3" id="KW-1185">Reference proteome</keyword>
<dbReference type="Proteomes" id="UP001597183">
    <property type="component" value="Unassembled WGS sequence"/>
</dbReference>
<organism evidence="2 3">
    <name type="scientific">Actinoplanes sichuanensis</name>
    <dbReference type="NCBI Taxonomy" id="512349"/>
    <lineage>
        <taxon>Bacteria</taxon>
        <taxon>Bacillati</taxon>
        <taxon>Actinomycetota</taxon>
        <taxon>Actinomycetes</taxon>
        <taxon>Micromonosporales</taxon>
        <taxon>Micromonosporaceae</taxon>
        <taxon>Actinoplanes</taxon>
    </lineage>
</organism>
<gene>
    <name evidence="2" type="ORF">ACFQ5G_53380</name>
</gene>
<evidence type="ECO:0000256" key="1">
    <source>
        <dbReference type="SAM" id="MobiDB-lite"/>
    </source>
</evidence>
<dbReference type="EMBL" id="JBHTMK010000079">
    <property type="protein sequence ID" value="MFD1374180.1"/>
    <property type="molecule type" value="Genomic_DNA"/>
</dbReference>
<evidence type="ECO:0000313" key="2">
    <source>
        <dbReference type="EMBL" id="MFD1374180.1"/>
    </source>
</evidence>
<protein>
    <submittedName>
        <fullName evidence="2">DUF6042 family protein</fullName>
    </submittedName>
</protein>
<name>A0ABW4AV90_9ACTN</name>
<reference evidence="3" key="1">
    <citation type="journal article" date="2019" name="Int. J. Syst. Evol. Microbiol.">
        <title>The Global Catalogue of Microorganisms (GCM) 10K type strain sequencing project: providing services to taxonomists for standard genome sequencing and annotation.</title>
        <authorList>
            <consortium name="The Broad Institute Genomics Platform"/>
            <consortium name="The Broad Institute Genome Sequencing Center for Infectious Disease"/>
            <person name="Wu L."/>
            <person name="Ma J."/>
        </authorList>
    </citation>
    <scope>NUCLEOTIDE SEQUENCE [LARGE SCALE GENOMIC DNA]</scope>
    <source>
        <strain evidence="3">CCM 7526</strain>
    </source>
</reference>
<evidence type="ECO:0000313" key="3">
    <source>
        <dbReference type="Proteomes" id="UP001597183"/>
    </source>
</evidence>
<sequence length="360" mass="39393">MRVFEIDGYDPEYRTLAVRDPAGYEPAGPGDLDEPVGTFAGAGVGWLAAVTNGRSGTVRLEAHDTRPPADGPVIDDELETPYRSSTGRLSLTAMTAGGGGRSVLELGGNGDYRVRVARTDSDRMLLQFWPDPSPVPPVWRLRSRPAVGGGMNGWRNVLPAPIMNIRRVVGAVINALGRPVSVADIDEWTRTHRHPSDRLDAPLWPTRPGPATYPTGMQRRVDDIAAELGVPLVRDRPDVLPLLTAAGLLVRDDTDRYGIGRPKRVDTVLSMPPEQARMVREADARSRYQPLAEDVLAVVRWTPGAQLETTTAELARRLLATETQVREVLDYGERTGVLRPPSGMMMINSTMVTVRNVDAW</sequence>
<comment type="caution">
    <text evidence="2">The sequence shown here is derived from an EMBL/GenBank/DDBJ whole genome shotgun (WGS) entry which is preliminary data.</text>
</comment>
<dbReference type="Pfam" id="PF19508">
    <property type="entry name" value="DUF6042"/>
    <property type="match status" value="1"/>
</dbReference>
<feature type="region of interest" description="Disordered" evidence="1">
    <location>
        <begin position="196"/>
        <end position="216"/>
    </location>
</feature>
<proteinExistence type="predicted"/>
<dbReference type="InterPro" id="IPR046105">
    <property type="entry name" value="DUF6042"/>
</dbReference>
<dbReference type="RefSeq" id="WP_317794220.1">
    <property type="nucleotide sequence ID" value="NZ_AP028461.1"/>
</dbReference>